<feature type="domain" description="PPM-type phosphatase" evidence="1">
    <location>
        <begin position="120"/>
        <end position="354"/>
    </location>
</feature>
<dbReference type="PROSITE" id="PS51746">
    <property type="entry name" value="PPM_2"/>
    <property type="match status" value="1"/>
</dbReference>
<evidence type="ECO:0000259" key="1">
    <source>
        <dbReference type="PROSITE" id="PS51746"/>
    </source>
</evidence>
<comment type="caution">
    <text evidence="2">The sequence shown here is derived from an EMBL/GenBank/DDBJ whole genome shotgun (WGS) entry which is preliminary data.</text>
</comment>
<dbReference type="InterPro" id="IPR001932">
    <property type="entry name" value="PPM-type_phosphatase-like_dom"/>
</dbReference>
<dbReference type="Proteomes" id="UP001589709">
    <property type="component" value="Unassembled WGS sequence"/>
</dbReference>
<protein>
    <submittedName>
        <fullName evidence="2">PP2C family protein-serine/threonine phosphatase</fullName>
        <ecNumber evidence="2">3.1.3.16</ecNumber>
    </submittedName>
</protein>
<keyword evidence="2" id="KW-0378">Hydrolase</keyword>
<dbReference type="EMBL" id="JBHMCY010000004">
    <property type="protein sequence ID" value="MFB9461783.1"/>
    <property type="molecule type" value="Genomic_DNA"/>
</dbReference>
<name>A0ABV5MUT0_9ACTN</name>
<gene>
    <name evidence="2" type="ORF">ACFF45_03315</name>
</gene>
<dbReference type="SMART" id="SM00332">
    <property type="entry name" value="PP2Cc"/>
    <property type="match status" value="1"/>
</dbReference>
<reference evidence="2 3" key="1">
    <citation type="submission" date="2024-09" db="EMBL/GenBank/DDBJ databases">
        <authorList>
            <person name="Sun Q."/>
            <person name="Mori K."/>
        </authorList>
    </citation>
    <scope>NUCLEOTIDE SEQUENCE [LARGE SCALE GENOMIC DNA]</scope>
    <source>
        <strain evidence="2 3">JCM 6917</strain>
    </source>
</reference>
<dbReference type="EC" id="3.1.3.16" evidence="2"/>
<dbReference type="InterPro" id="IPR036457">
    <property type="entry name" value="PPM-type-like_dom_sf"/>
</dbReference>
<keyword evidence="3" id="KW-1185">Reference proteome</keyword>
<dbReference type="Gene3D" id="3.60.40.10">
    <property type="entry name" value="PPM-type phosphatase domain"/>
    <property type="match status" value="1"/>
</dbReference>
<evidence type="ECO:0000313" key="3">
    <source>
        <dbReference type="Proteomes" id="UP001589709"/>
    </source>
</evidence>
<dbReference type="RefSeq" id="WP_381341602.1">
    <property type="nucleotide sequence ID" value="NZ_JBHMCY010000004.1"/>
</dbReference>
<dbReference type="GO" id="GO:0004722">
    <property type="term" value="F:protein serine/threonine phosphatase activity"/>
    <property type="evidence" value="ECO:0007669"/>
    <property type="project" value="UniProtKB-EC"/>
</dbReference>
<organism evidence="2 3">
    <name type="scientific">Streptomyces cinereospinus</name>
    <dbReference type="NCBI Taxonomy" id="285561"/>
    <lineage>
        <taxon>Bacteria</taxon>
        <taxon>Bacillati</taxon>
        <taxon>Actinomycetota</taxon>
        <taxon>Actinomycetes</taxon>
        <taxon>Kitasatosporales</taxon>
        <taxon>Streptomycetaceae</taxon>
        <taxon>Streptomyces</taxon>
    </lineage>
</organism>
<dbReference type="SUPFAM" id="SSF81606">
    <property type="entry name" value="PP2C-like"/>
    <property type="match status" value="1"/>
</dbReference>
<accession>A0ABV5MUT0</accession>
<dbReference type="SMART" id="SM00331">
    <property type="entry name" value="PP2C_SIG"/>
    <property type="match status" value="1"/>
</dbReference>
<sequence length="357" mass="37778">MIATTPALLVQPDGQVEEIILDSHLPDQLRSIGFHVDGAHAYPLGRLAVVHGGQSRETVNNVARQAWMSVTGGSTPPVLRGPVIITGPADSAGDYTPLPALSAEAVRRASGLLSGAFAVAPGVSAAQHPGGRVHQCDAYAVKRHKGSGRWAFAVLDGVGDTPEARRFARRFAPRIARAAALHCDPARALAAARVQARNESRWDFDPATDPSAVAVVAVVDHRSPLVRFAWCGDARAYRLTPIGTAVPLTKDHNYAEEQRARGRTPGPYDRNFITSCLMRGSIEAGAVERKYARRLLLCTDGVHVPLEEQGRGVGDILDLAADAKDAATMCIADALEAAGLDGVSDNATALVVDFPES</sequence>
<proteinExistence type="predicted"/>
<evidence type="ECO:0000313" key="2">
    <source>
        <dbReference type="EMBL" id="MFB9461783.1"/>
    </source>
</evidence>